<evidence type="ECO:0000259" key="12">
    <source>
        <dbReference type="Pfam" id="PF03416"/>
    </source>
</evidence>
<keyword evidence="5 11" id="KW-0645">Protease</keyword>
<proteinExistence type="inferred from homology"/>
<dbReference type="GO" id="GO:0035973">
    <property type="term" value="P:aggrephagy"/>
    <property type="evidence" value="ECO:0007669"/>
    <property type="project" value="TreeGrafter"/>
</dbReference>
<evidence type="ECO:0000256" key="3">
    <source>
        <dbReference type="ARBA" id="ARBA00022448"/>
    </source>
</evidence>
<accession>A0A8S3ZCX9</accession>
<keyword evidence="3" id="KW-0813">Transport</keyword>
<comment type="function">
    <text evidence="11">Cysteine protease that plays a key role in autophagy by mediating both proteolytic activation and delipidation of ATG8 family proteins.</text>
</comment>
<evidence type="ECO:0000256" key="5">
    <source>
        <dbReference type="ARBA" id="ARBA00022670"/>
    </source>
</evidence>
<dbReference type="InterPro" id="IPR038765">
    <property type="entry name" value="Papain-like_cys_pep_sf"/>
</dbReference>
<dbReference type="InterPro" id="IPR005078">
    <property type="entry name" value="Peptidase_C54"/>
</dbReference>
<dbReference type="OrthoDB" id="2960936at2759"/>
<keyword evidence="7" id="KW-0788">Thiol protease</keyword>
<comment type="subcellular location">
    <subcellularLocation>
        <location evidence="1 11">Cytoplasm</location>
    </subcellularLocation>
</comment>
<evidence type="ECO:0000313" key="13">
    <source>
        <dbReference type="EMBL" id="CAG5126038.1"/>
    </source>
</evidence>
<keyword evidence="6 11" id="KW-0378">Hydrolase</keyword>
<comment type="caution">
    <text evidence="13">The sequence shown here is derived from an EMBL/GenBank/DDBJ whole genome shotgun (WGS) entry which is preliminary data.</text>
</comment>
<dbReference type="GO" id="GO:0019786">
    <property type="term" value="F:protein-phosphatidylethanolamide deconjugating activity"/>
    <property type="evidence" value="ECO:0007669"/>
    <property type="project" value="InterPro"/>
</dbReference>
<reference evidence="13" key="1">
    <citation type="submission" date="2021-04" db="EMBL/GenBank/DDBJ databases">
        <authorList>
            <consortium name="Molecular Ecology Group"/>
        </authorList>
    </citation>
    <scope>NUCLEOTIDE SEQUENCE</scope>
</reference>
<dbReference type="GO" id="GO:0015031">
    <property type="term" value="P:protein transport"/>
    <property type="evidence" value="ECO:0007669"/>
    <property type="project" value="UniProtKB-KW"/>
</dbReference>
<dbReference type="InterPro" id="IPR046792">
    <property type="entry name" value="Peptidase_C54_cat"/>
</dbReference>
<keyword evidence="4 11" id="KW-0963">Cytoplasm</keyword>
<dbReference type="Pfam" id="PF03416">
    <property type="entry name" value="Peptidase_C54"/>
    <property type="match status" value="1"/>
</dbReference>
<keyword evidence="8 11" id="KW-0653">Protein transport</keyword>
<keyword evidence="14" id="KW-1185">Reference proteome</keyword>
<comment type="catalytic activity">
    <reaction evidence="10">
        <text>[protein]-C-terminal L-amino acid-glycyl-phosphatidylethanolamide + H2O = [protein]-C-terminal L-amino acid-glycine + a 1,2-diacyl-sn-glycero-3-phosphoethanolamine</text>
        <dbReference type="Rhea" id="RHEA:67548"/>
        <dbReference type="Rhea" id="RHEA-COMP:17323"/>
        <dbReference type="Rhea" id="RHEA-COMP:17324"/>
        <dbReference type="ChEBI" id="CHEBI:15377"/>
        <dbReference type="ChEBI" id="CHEBI:64612"/>
        <dbReference type="ChEBI" id="CHEBI:172940"/>
        <dbReference type="ChEBI" id="CHEBI:172941"/>
    </reaction>
    <physiologicalReaction direction="left-to-right" evidence="10">
        <dbReference type="Rhea" id="RHEA:67549"/>
    </physiologicalReaction>
</comment>
<sequence>MKTKVKSVWNNIRYGWTFKSKPSFKCDSPLYILGKCYFRKKDDQTTTTEDQFLMDFVSRIWLTYRSNFYPIPGTKLSTDCGWGCMLRTGQMLIAQCLVTHFLGRDWRLYDKQTDAENTFYRAIIRWFSDPIDTPSDKTPFCLHHLASFGRAYNKDPGEWYGPASVAYIFRDAFAKARHTVPVLSQLCVYVSQDCTVYIDDVIKMCTERQQSESVGSTSECDSEAASSCQGTEKWQRSLILLIPIRLGGETMNEIYIPCVQQLLSQENCMGIIGGKPKHSLYFIGWQDDKLIYLDPHLCREAVDTTSSDFRIETYHCMTPRRLAITKMDPSCTVGFYIKDEQDFKHFVQQVTQYASPPDEKGAYPLFIFADGHMNESSLKQVYPTVDRRVRLTHYHMDQNGQRRRTFSNDSEEFVML</sequence>
<dbReference type="GO" id="GO:0000045">
    <property type="term" value="P:autophagosome assembly"/>
    <property type="evidence" value="ECO:0007669"/>
    <property type="project" value="TreeGrafter"/>
</dbReference>
<organism evidence="13 14">
    <name type="scientific">Candidula unifasciata</name>
    <dbReference type="NCBI Taxonomy" id="100452"/>
    <lineage>
        <taxon>Eukaryota</taxon>
        <taxon>Metazoa</taxon>
        <taxon>Spiralia</taxon>
        <taxon>Lophotrochozoa</taxon>
        <taxon>Mollusca</taxon>
        <taxon>Gastropoda</taxon>
        <taxon>Heterobranchia</taxon>
        <taxon>Euthyneura</taxon>
        <taxon>Panpulmonata</taxon>
        <taxon>Eupulmonata</taxon>
        <taxon>Stylommatophora</taxon>
        <taxon>Helicina</taxon>
        <taxon>Helicoidea</taxon>
        <taxon>Geomitridae</taxon>
        <taxon>Candidula</taxon>
    </lineage>
</organism>
<dbReference type="GO" id="GO:0005737">
    <property type="term" value="C:cytoplasm"/>
    <property type="evidence" value="ECO:0007669"/>
    <property type="project" value="UniProtKB-SubCell"/>
</dbReference>
<evidence type="ECO:0000256" key="1">
    <source>
        <dbReference type="ARBA" id="ARBA00004496"/>
    </source>
</evidence>
<protein>
    <recommendedName>
        <fullName evidence="11">Cysteine protease</fullName>
        <ecNumber evidence="11">3.4.22.-</ecNumber>
    </recommendedName>
</protein>
<dbReference type="AlphaFoldDB" id="A0A8S3ZCX9"/>
<dbReference type="PANTHER" id="PTHR22624:SF52">
    <property type="entry name" value="CYSTEINE PROTEASE"/>
    <property type="match status" value="1"/>
</dbReference>
<keyword evidence="9 11" id="KW-0072">Autophagy</keyword>
<dbReference type="GO" id="GO:0034727">
    <property type="term" value="P:piecemeal microautophagy of the nucleus"/>
    <property type="evidence" value="ECO:0007669"/>
    <property type="project" value="TreeGrafter"/>
</dbReference>
<evidence type="ECO:0000256" key="4">
    <source>
        <dbReference type="ARBA" id="ARBA00022490"/>
    </source>
</evidence>
<dbReference type="GO" id="GO:0016485">
    <property type="term" value="P:protein processing"/>
    <property type="evidence" value="ECO:0007669"/>
    <property type="project" value="TreeGrafter"/>
</dbReference>
<name>A0A8S3ZCX9_9EUPU</name>
<dbReference type="GO" id="GO:0004197">
    <property type="term" value="F:cysteine-type endopeptidase activity"/>
    <property type="evidence" value="ECO:0007669"/>
    <property type="project" value="TreeGrafter"/>
</dbReference>
<dbReference type="Proteomes" id="UP000678393">
    <property type="component" value="Unassembled WGS sequence"/>
</dbReference>
<dbReference type="EMBL" id="CAJHNH020002226">
    <property type="protein sequence ID" value="CAG5126038.1"/>
    <property type="molecule type" value="Genomic_DNA"/>
</dbReference>
<dbReference type="SUPFAM" id="SSF54001">
    <property type="entry name" value="Cysteine proteinases"/>
    <property type="match status" value="1"/>
</dbReference>
<evidence type="ECO:0000256" key="2">
    <source>
        <dbReference type="ARBA" id="ARBA00010958"/>
    </source>
</evidence>
<gene>
    <name evidence="13" type="ORF">CUNI_LOCUS11596</name>
</gene>
<feature type="domain" description="Peptidase C54 catalytic" evidence="12">
    <location>
        <begin position="50"/>
        <end position="348"/>
    </location>
</feature>
<dbReference type="EC" id="3.4.22.-" evidence="11"/>
<evidence type="ECO:0000256" key="7">
    <source>
        <dbReference type="ARBA" id="ARBA00022807"/>
    </source>
</evidence>
<evidence type="ECO:0000256" key="9">
    <source>
        <dbReference type="ARBA" id="ARBA00023006"/>
    </source>
</evidence>
<evidence type="ECO:0000256" key="8">
    <source>
        <dbReference type="ARBA" id="ARBA00022927"/>
    </source>
</evidence>
<evidence type="ECO:0000256" key="10">
    <source>
        <dbReference type="ARBA" id="ARBA00029362"/>
    </source>
</evidence>
<evidence type="ECO:0000313" key="14">
    <source>
        <dbReference type="Proteomes" id="UP000678393"/>
    </source>
</evidence>
<evidence type="ECO:0000256" key="11">
    <source>
        <dbReference type="RuleBase" id="RU363115"/>
    </source>
</evidence>
<dbReference type="PANTHER" id="PTHR22624">
    <property type="entry name" value="CYSTEINE PROTEASE ATG4"/>
    <property type="match status" value="1"/>
</dbReference>
<dbReference type="GO" id="GO:0000423">
    <property type="term" value="P:mitophagy"/>
    <property type="evidence" value="ECO:0007669"/>
    <property type="project" value="TreeGrafter"/>
</dbReference>
<comment type="similarity">
    <text evidence="2 11">Belongs to the peptidase C54 family.</text>
</comment>
<evidence type="ECO:0000256" key="6">
    <source>
        <dbReference type="ARBA" id="ARBA00022801"/>
    </source>
</evidence>